<evidence type="ECO:0000313" key="3">
    <source>
        <dbReference type="Proteomes" id="UP001326613"/>
    </source>
</evidence>
<dbReference type="Pfam" id="PF14518">
    <property type="entry name" value="Haem_oxygenas_2"/>
    <property type="match status" value="1"/>
</dbReference>
<dbReference type="InterPro" id="IPR039068">
    <property type="entry name" value="PqqC-like"/>
</dbReference>
<keyword evidence="3" id="KW-1185">Reference proteome</keyword>
<evidence type="ECO:0000256" key="1">
    <source>
        <dbReference type="ARBA" id="ARBA00023002"/>
    </source>
</evidence>
<dbReference type="EMBL" id="CP112932">
    <property type="protein sequence ID" value="WPY00157.1"/>
    <property type="molecule type" value="Genomic_DNA"/>
</dbReference>
<accession>A0ABZ0UU50</accession>
<protein>
    <submittedName>
        <fullName evidence="2">PqqC-like protein</fullName>
    </submittedName>
</protein>
<dbReference type="SMART" id="SM01236">
    <property type="entry name" value="Haem_oxygenase_2"/>
    <property type="match status" value="1"/>
</dbReference>
<dbReference type="NCBIfam" id="TIGR04305">
    <property type="entry name" value="fol_rel_CADD"/>
    <property type="match status" value="1"/>
</dbReference>
<name>A0ABZ0UU50_9RICK</name>
<evidence type="ECO:0000313" key="2">
    <source>
        <dbReference type="EMBL" id="WPY00157.1"/>
    </source>
</evidence>
<dbReference type="SUPFAM" id="SSF48613">
    <property type="entry name" value="Heme oxygenase-like"/>
    <property type="match status" value="1"/>
</dbReference>
<proteinExistence type="predicted"/>
<dbReference type="PANTHER" id="PTHR40279:SF3">
    <property type="entry name" value="4-AMINOBENZOATE SYNTHASE"/>
    <property type="match status" value="1"/>
</dbReference>
<dbReference type="InterPro" id="IPR016084">
    <property type="entry name" value="Haem_Oase-like_multi-hlx"/>
</dbReference>
<organism evidence="2 3">
    <name type="scientific">Candidatus Trichorickettsia mobilis</name>
    <dbReference type="NCBI Taxonomy" id="1346319"/>
    <lineage>
        <taxon>Bacteria</taxon>
        <taxon>Pseudomonadati</taxon>
        <taxon>Pseudomonadota</taxon>
        <taxon>Alphaproteobacteria</taxon>
        <taxon>Rickettsiales</taxon>
        <taxon>Rickettsiaceae</taxon>
        <taxon>Rickettsieae</taxon>
        <taxon>Candidatus Trichorickettsia</taxon>
    </lineage>
</organism>
<dbReference type="RefSeq" id="WP_323738255.1">
    <property type="nucleotide sequence ID" value="NZ_CP112932.1"/>
</dbReference>
<dbReference type="Proteomes" id="UP001326613">
    <property type="component" value="Chromosome"/>
</dbReference>
<sequence length="220" mass="25392">MNFITKLNDELEQYNLLNHDFYKSWSAGCLSSETLQLYAQEYYKHVAAFPRYVSAIHSSCEHLPHRQILLKNLIEEEQGEDNHPELWARFAEKLGCNRLDMQNEPTLNETKLLVDGYFKLVYKDFASGLGALYAYERQTPGVAKSKIEGLQKFYHVNDERSLKFFTVHLEADEWHSAECAKIIEELDNTQQQLVVDGAINGAKLLWQFLDGMTRSIASAH</sequence>
<dbReference type="InterPro" id="IPR027572">
    <property type="entry name" value="Fol-rel_CADD"/>
</dbReference>
<keyword evidence="1" id="KW-0560">Oxidoreductase</keyword>
<dbReference type="PANTHER" id="PTHR40279">
    <property type="entry name" value="PQQC-LIKE PROTEIN"/>
    <property type="match status" value="1"/>
</dbReference>
<gene>
    <name evidence="2" type="ORF">Trichorick_00027</name>
</gene>
<reference evidence="2 3" key="1">
    <citation type="submission" date="2022-10" db="EMBL/GenBank/DDBJ databases">
        <title>Host association and intracellularity evolved multiple times independently in the Rickettsiales.</title>
        <authorList>
            <person name="Castelli M."/>
            <person name="Nardi T."/>
            <person name="Gammuto L."/>
            <person name="Bellinzona G."/>
            <person name="Sabaneyeva E."/>
            <person name="Potekhin A."/>
            <person name="Serra V."/>
            <person name="Petroni G."/>
            <person name="Sassera D."/>
        </authorList>
    </citation>
    <scope>NUCLEOTIDE SEQUENCE [LARGE SCALE GENOMIC DNA]</scope>
    <source>
        <strain evidence="2 3">Kr 154-4</strain>
    </source>
</reference>
<dbReference type="Gene3D" id="1.20.910.10">
    <property type="entry name" value="Heme oxygenase-like"/>
    <property type="match status" value="1"/>
</dbReference>